<reference evidence="3" key="1">
    <citation type="journal article" date="2014" name="Proc. Natl. Acad. Sci. U.S.A.">
        <title>Extensive sampling of basidiomycete genomes demonstrates inadequacy of the white-rot/brown-rot paradigm for wood decay fungi.</title>
        <authorList>
            <person name="Riley R."/>
            <person name="Salamov A.A."/>
            <person name="Brown D.W."/>
            <person name="Nagy L.G."/>
            <person name="Floudas D."/>
            <person name="Held B.W."/>
            <person name="Levasseur A."/>
            <person name="Lombard V."/>
            <person name="Morin E."/>
            <person name="Otillar R."/>
            <person name="Lindquist E.A."/>
            <person name="Sun H."/>
            <person name="LaButti K.M."/>
            <person name="Schmutz J."/>
            <person name="Jabbour D."/>
            <person name="Luo H."/>
            <person name="Baker S.E."/>
            <person name="Pisabarro A.G."/>
            <person name="Walton J.D."/>
            <person name="Blanchette R.A."/>
            <person name="Henrissat B."/>
            <person name="Martin F."/>
            <person name="Cullen D."/>
            <person name="Hibbett D.S."/>
            <person name="Grigoriev I.V."/>
        </authorList>
    </citation>
    <scope>NUCLEOTIDE SEQUENCE [LARGE SCALE GENOMIC DNA]</scope>
    <source>
        <strain evidence="3">MUCL 33604</strain>
    </source>
</reference>
<name>A0A067PU42_9AGAM</name>
<dbReference type="HOGENOM" id="CLU_918506_0_0_1"/>
<feature type="transmembrane region" description="Helical" evidence="1">
    <location>
        <begin position="26"/>
        <end position="49"/>
    </location>
</feature>
<evidence type="ECO:0000256" key="1">
    <source>
        <dbReference type="SAM" id="Phobius"/>
    </source>
</evidence>
<evidence type="ECO:0008006" key="4">
    <source>
        <dbReference type="Google" id="ProtNLM"/>
    </source>
</evidence>
<dbReference type="STRING" id="933084.A0A067PU42"/>
<protein>
    <recommendedName>
        <fullName evidence="4">SH3 domain-containing protein</fullName>
    </recommendedName>
</protein>
<organism evidence="2 3">
    <name type="scientific">Jaapia argillacea MUCL 33604</name>
    <dbReference type="NCBI Taxonomy" id="933084"/>
    <lineage>
        <taxon>Eukaryota</taxon>
        <taxon>Fungi</taxon>
        <taxon>Dikarya</taxon>
        <taxon>Basidiomycota</taxon>
        <taxon>Agaricomycotina</taxon>
        <taxon>Agaricomycetes</taxon>
        <taxon>Agaricomycetidae</taxon>
        <taxon>Jaapiales</taxon>
        <taxon>Jaapiaceae</taxon>
        <taxon>Jaapia</taxon>
    </lineage>
</organism>
<dbReference type="AlphaFoldDB" id="A0A067PU42"/>
<accession>A0A067PU42</accession>
<sequence length="299" mass="32336">MPPHDLLARDSVGGGSDSGAISSSELPLIIAGFSLAGAILIGLGVYLTIRYFRKKAQAKREDERGAAFLSVRGIVSEKQPASDKLGIHGNTFSRANLTPNVIMPAKTIMPPDASREEILDYYTSAGTVPRPFRPFSFALDAPLEPPSPTYSQHRSSRGGHRSSVSSFLSVTRNSFLSVTGSNRRASTASTCSSFGDSNQRRKVRQMFDPVLPDELVVSLGEGLTVVQSFDDGWCIVGRNSVFKPEEVELGAVPAWIFVKPVKGLRAERPMRTASLGVSVQLEAPPGFSSRDEVMSWSNF</sequence>
<evidence type="ECO:0000313" key="2">
    <source>
        <dbReference type="EMBL" id="KDQ57355.1"/>
    </source>
</evidence>
<keyword evidence="1" id="KW-1133">Transmembrane helix</keyword>
<dbReference type="InParanoid" id="A0A067PU42"/>
<proteinExistence type="predicted"/>
<keyword evidence="1" id="KW-0472">Membrane</keyword>
<evidence type="ECO:0000313" key="3">
    <source>
        <dbReference type="Proteomes" id="UP000027265"/>
    </source>
</evidence>
<dbReference type="Proteomes" id="UP000027265">
    <property type="component" value="Unassembled WGS sequence"/>
</dbReference>
<keyword evidence="3" id="KW-1185">Reference proteome</keyword>
<dbReference type="EMBL" id="KL197720">
    <property type="protein sequence ID" value="KDQ57355.1"/>
    <property type="molecule type" value="Genomic_DNA"/>
</dbReference>
<dbReference type="OrthoDB" id="5340910at2759"/>
<keyword evidence="1" id="KW-0812">Transmembrane</keyword>
<gene>
    <name evidence="2" type="ORF">JAAARDRAFT_70263</name>
</gene>